<accession>A0A6C0IBX7</accession>
<proteinExistence type="predicted"/>
<keyword evidence="1" id="KW-0812">Transmembrane</keyword>
<name>A0A6C0IBX7_9ZZZZ</name>
<feature type="transmembrane region" description="Helical" evidence="1">
    <location>
        <begin position="6"/>
        <end position="24"/>
    </location>
</feature>
<sequence length="260" mass="28839">MDIYMLIFDVLVFSATIVVLYLWWNSTLDIALDSVPPVVKEGFTTANGTVNNISMCPLSSKSYIDKTGDTLCCDGNVNGIECEGKTICTMSSLNSKDYEACSTYLASYYARKGKELCPSHLSSYYENKGVSFCTNGSLAPTMDAPMSHTQRKCKVAGGYTDATSCEIELELEKFVCPSPQCQKTALPGNPVLLSASFKDLMGIYHSCYEDKSIFRYLAAIFGPDWKAKSSWLNPDRNVIFCSIAKKYFIDKTLQKNQIDI</sequence>
<keyword evidence="1" id="KW-1133">Transmembrane helix</keyword>
<evidence type="ECO:0000256" key="1">
    <source>
        <dbReference type="SAM" id="Phobius"/>
    </source>
</evidence>
<keyword evidence="1" id="KW-0472">Membrane</keyword>
<protein>
    <submittedName>
        <fullName evidence="2">Uncharacterized protein</fullName>
    </submittedName>
</protein>
<dbReference type="AlphaFoldDB" id="A0A6C0IBX7"/>
<dbReference type="EMBL" id="MN740152">
    <property type="protein sequence ID" value="QHT89877.1"/>
    <property type="molecule type" value="Genomic_DNA"/>
</dbReference>
<reference evidence="2" key="1">
    <citation type="journal article" date="2020" name="Nature">
        <title>Giant virus diversity and host interactions through global metagenomics.</title>
        <authorList>
            <person name="Schulz F."/>
            <person name="Roux S."/>
            <person name="Paez-Espino D."/>
            <person name="Jungbluth S."/>
            <person name="Walsh D.A."/>
            <person name="Denef V.J."/>
            <person name="McMahon K.D."/>
            <person name="Konstantinidis K.T."/>
            <person name="Eloe-Fadrosh E.A."/>
            <person name="Kyrpides N.C."/>
            <person name="Woyke T."/>
        </authorList>
    </citation>
    <scope>NUCLEOTIDE SEQUENCE</scope>
    <source>
        <strain evidence="2">GVMAG-M-3300023184-62</strain>
    </source>
</reference>
<evidence type="ECO:0000313" key="2">
    <source>
        <dbReference type="EMBL" id="QHT89877.1"/>
    </source>
</evidence>
<organism evidence="2">
    <name type="scientific">viral metagenome</name>
    <dbReference type="NCBI Taxonomy" id="1070528"/>
    <lineage>
        <taxon>unclassified sequences</taxon>
        <taxon>metagenomes</taxon>
        <taxon>organismal metagenomes</taxon>
    </lineage>
</organism>